<dbReference type="InterPro" id="IPR015797">
    <property type="entry name" value="NUDIX_hydrolase-like_dom_sf"/>
</dbReference>
<dbReference type="SUPFAM" id="SSF55811">
    <property type="entry name" value="Nudix"/>
    <property type="match status" value="1"/>
</dbReference>
<dbReference type="InterPro" id="IPR000086">
    <property type="entry name" value="NUDIX_hydrolase_dom"/>
</dbReference>
<dbReference type="PROSITE" id="PS51462">
    <property type="entry name" value="NUDIX"/>
    <property type="match status" value="1"/>
</dbReference>
<dbReference type="CDD" id="cd18877">
    <property type="entry name" value="NUDIX_Hydrolase"/>
    <property type="match status" value="1"/>
</dbReference>
<keyword evidence="3" id="KW-1185">Reference proteome</keyword>
<evidence type="ECO:0000313" key="3">
    <source>
        <dbReference type="Proteomes" id="UP000589036"/>
    </source>
</evidence>
<proteinExistence type="predicted"/>
<dbReference type="EMBL" id="JACCCC010000001">
    <property type="protein sequence ID" value="NYE50907.1"/>
    <property type="molecule type" value="Genomic_DNA"/>
</dbReference>
<dbReference type="Gene3D" id="3.90.79.10">
    <property type="entry name" value="Nucleoside Triphosphate Pyrophosphohydrolase"/>
    <property type="match status" value="1"/>
</dbReference>
<gene>
    <name evidence="2" type="ORF">HDA32_006027</name>
</gene>
<evidence type="ECO:0000313" key="2">
    <source>
        <dbReference type="EMBL" id="NYE50907.1"/>
    </source>
</evidence>
<dbReference type="RefSeq" id="WP_179646314.1">
    <property type="nucleotide sequence ID" value="NZ_BAAAYY010000005.1"/>
</dbReference>
<sequence>MSAGDGNGWVVLPDGSRRWGLYGASGLLLHAHDTAGTGHVLLQHRAWWTHQGNTWGMPGGARDSEESSVAAALREFGEEVTGDLGGVAFGGIHRQDHVVWSYDTVLGRIPERRVFTPGNSESAAIRWVPVDEVGSMPLLPAFGLIWPQVRAALAQRLVLVVDAANAVGHRPDGWWRDRPGAAARLRDELAGLAGTGLDGAELPAGLALTSLHRWFPRILMVVEGAARETASVPGVEVVEAPGEGDDTVAELAGLHAGASCALVVTADRELGDRCRAAGASVASPSWLLSAAAAADPANR</sequence>
<dbReference type="AlphaFoldDB" id="A0A852U5L1"/>
<reference evidence="2 3" key="1">
    <citation type="submission" date="2020-07" db="EMBL/GenBank/DDBJ databases">
        <title>Sequencing the genomes of 1000 actinobacteria strains.</title>
        <authorList>
            <person name="Klenk H.-P."/>
        </authorList>
    </citation>
    <scope>NUCLEOTIDE SEQUENCE [LARGE SCALE GENOMIC DNA]</scope>
    <source>
        <strain evidence="2 3">CXB654</strain>
    </source>
</reference>
<evidence type="ECO:0000259" key="1">
    <source>
        <dbReference type="PROSITE" id="PS51462"/>
    </source>
</evidence>
<comment type="caution">
    <text evidence="2">The sequence shown here is derived from an EMBL/GenBank/DDBJ whole genome shotgun (WGS) entry which is preliminary data.</text>
</comment>
<dbReference type="Proteomes" id="UP000589036">
    <property type="component" value="Unassembled WGS sequence"/>
</dbReference>
<feature type="domain" description="Nudix hydrolase" evidence="1">
    <location>
        <begin position="20"/>
        <end position="153"/>
    </location>
</feature>
<organism evidence="2 3">
    <name type="scientific">Spinactinospora alkalitolerans</name>
    <dbReference type="NCBI Taxonomy" id="687207"/>
    <lineage>
        <taxon>Bacteria</taxon>
        <taxon>Bacillati</taxon>
        <taxon>Actinomycetota</taxon>
        <taxon>Actinomycetes</taxon>
        <taxon>Streptosporangiales</taxon>
        <taxon>Nocardiopsidaceae</taxon>
        <taxon>Spinactinospora</taxon>
    </lineage>
</organism>
<accession>A0A852U5L1</accession>
<name>A0A852U5L1_9ACTN</name>
<protein>
    <submittedName>
        <fullName evidence="2">8-oxo-dGTP pyrophosphatase MutT (NUDIX family)</fullName>
    </submittedName>
</protein>
<dbReference type="Pfam" id="PF00293">
    <property type="entry name" value="NUDIX"/>
    <property type="match status" value="1"/>
</dbReference>